<dbReference type="Proteomes" id="UP000694844">
    <property type="component" value="Chromosome 1"/>
</dbReference>
<sequence>MNKQFFFLAGVCLLAYVVVEVSANYGGLGYGGYAGYGGMAGGYPGGMSGLAGIYGGNSQERAKYQRNLIAYRLALRDWQNKASRTIVIRNALNDLARASTFTKWTAAVPAVLALLAFSNSTALPLVG</sequence>
<keyword evidence="1" id="KW-0812">Transmembrane</keyword>
<evidence type="ECO:0000256" key="2">
    <source>
        <dbReference type="SAM" id="SignalP"/>
    </source>
</evidence>
<reference evidence="3" key="1">
    <citation type="submission" date="2024-06" db="UniProtKB">
        <authorList>
            <consortium name="RefSeq"/>
        </authorList>
    </citation>
    <scope>NUCLEOTIDE SEQUENCE [LARGE SCALE GENOMIC DNA]</scope>
</reference>
<organism evidence="3 4">
    <name type="scientific">Crassostrea virginica</name>
    <name type="common">Eastern oyster</name>
    <dbReference type="NCBI Taxonomy" id="6565"/>
    <lineage>
        <taxon>Eukaryota</taxon>
        <taxon>Metazoa</taxon>
        <taxon>Spiralia</taxon>
        <taxon>Lophotrochozoa</taxon>
        <taxon>Mollusca</taxon>
        <taxon>Bivalvia</taxon>
        <taxon>Autobranchia</taxon>
        <taxon>Pteriomorphia</taxon>
        <taxon>Ostreida</taxon>
        <taxon>Ostreoidea</taxon>
        <taxon>Ostreidae</taxon>
        <taxon>Crassostrea</taxon>
    </lineage>
</organism>
<name>A0A8B8CDI0_CRAVI</name>
<dbReference type="OrthoDB" id="6141081at2759"/>
<protein>
    <submittedName>
        <fullName evidence="4">Uncharacterized protein LOC111118559</fullName>
    </submittedName>
</protein>
<evidence type="ECO:0000313" key="3">
    <source>
        <dbReference type="Proteomes" id="UP000694844"/>
    </source>
</evidence>
<gene>
    <name evidence="4" type="primary">LOC111118559</name>
</gene>
<keyword evidence="1" id="KW-1133">Transmembrane helix</keyword>
<reference evidence="4" key="2">
    <citation type="submission" date="2025-08" db="UniProtKB">
        <authorList>
            <consortium name="RefSeq"/>
        </authorList>
    </citation>
    <scope>IDENTIFICATION</scope>
    <source>
        <tissue evidence="4">Whole sample</tissue>
    </source>
</reference>
<keyword evidence="1" id="KW-0472">Membrane</keyword>
<dbReference type="KEGG" id="cvn:111118559"/>
<accession>A0A8B8CDI0</accession>
<evidence type="ECO:0000256" key="1">
    <source>
        <dbReference type="SAM" id="Phobius"/>
    </source>
</evidence>
<keyword evidence="2" id="KW-0732">Signal</keyword>
<keyword evidence="3" id="KW-1185">Reference proteome</keyword>
<dbReference type="AlphaFoldDB" id="A0A8B8CDI0"/>
<dbReference type="RefSeq" id="XP_022313828.1">
    <property type="nucleotide sequence ID" value="XM_022458120.1"/>
</dbReference>
<feature type="transmembrane region" description="Helical" evidence="1">
    <location>
        <begin position="33"/>
        <end position="56"/>
    </location>
</feature>
<dbReference type="GeneID" id="111118559"/>
<proteinExistence type="predicted"/>
<evidence type="ECO:0000313" key="4">
    <source>
        <dbReference type="RefSeq" id="XP_022313828.1"/>
    </source>
</evidence>
<feature type="signal peptide" evidence="2">
    <location>
        <begin position="1"/>
        <end position="23"/>
    </location>
</feature>
<feature type="chain" id="PRO_5034251112" evidence="2">
    <location>
        <begin position="24"/>
        <end position="127"/>
    </location>
</feature>